<dbReference type="PANTHER" id="PTHR33602:SF1">
    <property type="entry name" value="REGULATORY PROTEIN RECX FAMILY PROTEIN"/>
    <property type="match status" value="1"/>
</dbReference>
<dbReference type="Gene3D" id="1.10.10.10">
    <property type="entry name" value="Winged helix-like DNA-binding domain superfamily/Winged helix DNA-binding domain"/>
    <property type="match status" value="1"/>
</dbReference>
<evidence type="ECO:0000313" key="7">
    <source>
        <dbReference type="EMBL" id="MEY8245127.1"/>
    </source>
</evidence>
<evidence type="ECO:0000256" key="1">
    <source>
        <dbReference type="ARBA" id="ARBA00004496"/>
    </source>
</evidence>
<comment type="caution">
    <text evidence="7">The sequence shown here is derived from an EMBL/GenBank/DDBJ whole genome shotgun (WGS) entry which is preliminary data.</text>
</comment>
<evidence type="ECO:0000256" key="3">
    <source>
        <dbReference type="ARBA" id="ARBA00018111"/>
    </source>
</evidence>
<evidence type="ECO:0000313" key="8">
    <source>
        <dbReference type="Proteomes" id="UP001565200"/>
    </source>
</evidence>
<proteinExistence type="inferred from homology"/>
<dbReference type="Pfam" id="PF02631">
    <property type="entry name" value="RecX_HTH2"/>
    <property type="match status" value="1"/>
</dbReference>
<dbReference type="InterPro" id="IPR053924">
    <property type="entry name" value="RecX_HTH_2nd"/>
</dbReference>
<dbReference type="Proteomes" id="UP001565200">
    <property type="component" value="Unassembled WGS sequence"/>
</dbReference>
<feature type="domain" description="RecX second three-helical" evidence="5">
    <location>
        <begin position="56"/>
        <end position="96"/>
    </location>
</feature>
<evidence type="ECO:0000259" key="6">
    <source>
        <dbReference type="Pfam" id="PF21981"/>
    </source>
</evidence>
<protein>
    <recommendedName>
        <fullName evidence="3">Regulatory protein RecX</fullName>
    </recommendedName>
</protein>
<keyword evidence="4" id="KW-0963">Cytoplasm</keyword>
<feature type="domain" description="RecX third three-helical" evidence="6">
    <location>
        <begin position="105"/>
        <end position="151"/>
    </location>
</feature>
<keyword evidence="8" id="KW-1185">Reference proteome</keyword>
<comment type="subcellular location">
    <subcellularLocation>
        <location evidence="1">Cytoplasm</location>
    </subcellularLocation>
</comment>
<dbReference type="Pfam" id="PF21981">
    <property type="entry name" value="RecX_HTH3"/>
    <property type="match status" value="1"/>
</dbReference>
<dbReference type="PANTHER" id="PTHR33602">
    <property type="entry name" value="REGULATORY PROTEIN RECX FAMILY PROTEIN"/>
    <property type="match status" value="1"/>
</dbReference>
<reference evidence="7 8" key="1">
    <citation type="submission" date="2024-03" db="EMBL/GenBank/DDBJ databases">
        <title>Mouse gut bacterial collection (mGBC) of GemPharmatech.</title>
        <authorList>
            <person name="He Y."/>
            <person name="Dong L."/>
            <person name="Wu D."/>
            <person name="Gao X."/>
            <person name="Lin Z."/>
        </authorList>
    </citation>
    <scope>NUCLEOTIDE SEQUENCE [LARGE SCALE GENOMIC DNA]</scope>
    <source>
        <strain evidence="7 8">54-13</strain>
    </source>
</reference>
<comment type="similarity">
    <text evidence="2">Belongs to the RecX family.</text>
</comment>
<name>A0ABV4CVU2_9BACT</name>
<dbReference type="InterPro" id="IPR053925">
    <property type="entry name" value="RecX_HTH_3rd"/>
</dbReference>
<evidence type="ECO:0000259" key="5">
    <source>
        <dbReference type="Pfam" id="PF02631"/>
    </source>
</evidence>
<sequence>MKKNVSPQDALARLEALCARSEQCSSEVLSKMMRWGLPADDRLRILERLVERRFVDDDRYARAYVRSKFLFNGWGRRKILCGLAGKRIGRSSSAEAIESEIDEDAYMEALVKTLRAHARDMERPLSYENKMKLARFAVQRGFEWELVKKALVGIAE</sequence>
<accession>A0ABV4CVU2</accession>
<evidence type="ECO:0000256" key="4">
    <source>
        <dbReference type="ARBA" id="ARBA00022490"/>
    </source>
</evidence>
<dbReference type="InterPro" id="IPR036388">
    <property type="entry name" value="WH-like_DNA-bd_sf"/>
</dbReference>
<dbReference type="RefSeq" id="WP_121698573.1">
    <property type="nucleotide sequence ID" value="NZ_JBCLPP010000012.1"/>
</dbReference>
<dbReference type="EMBL" id="JBCLPP010000012">
    <property type="protein sequence ID" value="MEY8245127.1"/>
    <property type="molecule type" value="Genomic_DNA"/>
</dbReference>
<evidence type="ECO:0000256" key="2">
    <source>
        <dbReference type="ARBA" id="ARBA00009695"/>
    </source>
</evidence>
<organism evidence="7 8">
    <name type="scientific">Heminiphilus faecis</name>
    <dbReference type="NCBI Taxonomy" id="2601703"/>
    <lineage>
        <taxon>Bacteria</taxon>
        <taxon>Pseudomonadati</taxon>
        <taxon>Bacteroidota</taxon>
        <taxon>Bacteroidia</taxon>
        <taxon>Bacteroidales</taxon>
        <taxon>Muribaculaceae</taxon>
        <taxon>Heminiphilus</taxon>
    </lineage>
</organism>
<gene>
    <name evidence="7" type="ORF">AAK873_05790</name>
</gene>
<dbReference type="InterPro" id="IPR003783">
    <property type="entry name" value="Regulatory_RecX"/>
</dbReference>